<name>A0A6J4TKG0_9ACTN</name>
<proteinExistence type="inferred from homology"/>
<evidence type="ECO:0000256" key="4">
    <source>
        <dbReference type="RuleBase" id="RU004514"/>
    </source>
</evidence>
<dbReference type="Pfam" id="PF01168">
    <property type="entry name" value="Ala_racemase_N"/>
    <property type="match status" value="1"/>
</dbReference>
<feature type="domain" description="Alanine racemase N-terminal" evidence="5">
    <location>
        <begin position="32"/>
        <end position="227"/>
    </location>
</feature>
<dbReference type="InterPro" id="IPR011078">
    <property type="entry name" value="PyrdxlP_homeostasis"/>
</dbReference>
<protein>
    <recommendedName>
        <fullName evidence="2">Pyridoxal phosphate homeostasis protein</fullName>
        <shortName evidence="2">PLP homeostasis protein</shortName>
    </recommendedName>
</protein>
<comment type="function">
    <text evidence="2">Pyridoxal 5'-phosphate (PLP)-binding protein, which is involved in PLP homeostasis.</text>
</comment>
<dbReference type="PANTHER" id="PTHR10146">
    <property type="entry name" value="PROLINE SYNTHETASE CO-TRANSCRIBED BACTERIAL HOMOLOG PROTEIN"/>
    <property type="match status" value="1"/>
</dbReference>
<evidence type="ECO:0000256" key="3">
    <source>
        <dbReference type="PIRSR" id="PIRSR004848-1"/>
    </source>
</evidence>
<keyword evidence="1 2" id="KW-0663">Pyridoxal phosphate</keyword>
<evidence type="ECO:0000313" key="6">
    <source>
        <dbReference type="EMBL" id="CAA9525756.1"/>
    </source>
</evidence>
<gene>
    <name evidence="6" type="ORF">AVDCRST_MAG79-502</name>
</gene>
<sequence length="232" mass="24734">MNLDRETLADRVTAIREAVGVAARRSGRAPESVELLAAVKYLDAADVPVLYDAGIDLLGENRSDQLVVKQAVAGDVAFTWDFIGHLQSRKARDVVGRVRLIHALDSESTAAAIDRRAATPQDVLVEVNVAADPAKYGVLPERLDAFLETLAGLGDVHVRGLMTMPPAAAHAEASRGSFAALRELAHGAADRWAGRHRFDVLSMGTSQDYLVAVEEGATVVRLGGALYDRATG</sequence>
<comment type="similarity">
    <text evidence="2 4">Belongs to the pyridoxal phosphate-binding protein YggS/PROSC family.</text>
</comment>
<dbReference type="AlphaFoldDB" id="A0A6J4TKG0"/>
<dbReference type="PANTHER" id="PTHR10146:SF14">
    <property type="entry name" value="PYRIDOXAL PHOSPHATE HOMEOSTASIS PROTEIN"/>
    <property type="match status" value="1"/>
</dbReference>
<evidence type="ECO:0000256" key="2">
    <source>
        <dbReference type="HAMAP-Rule" id="MF_02087"/>
    </source>
</evidence>
<dbReference type="EMBL" id="CADCWC010000095">
    <property type="protein sequence ID" value="CAA9525756.1"/>
    <property type="molecule type" value="Genomic_DNA"/>
</dbReference>
<evidence type="ECO:0000259" key="5">
    <source>
        <dbReference type="Pfam" id="PF01168"/>
    </source>
</evidence>
<evidence type="ECO:0000256" key="1">
    <source>
        <dbReference type="ARBA" id="ARBA00022898"/>
    </source>
</evidence>
<dbReference type="HAMAP" id="MF_02087">
    <property type="entry name" value="PLP_homeostasis"/>
    <property type="match status" value="1"/>
</dbReference>
<reference evidence="6" key="1">
    <citation type="submission" date="2020-02" db="EMBL/GenBank/DDBJ databases">
        <authorList>
            <person name="Meier V. D."/>
        </authorList>
    </citation>
    <scope>NUCLEOTIDE SEQUENCE</scope>
    <source>
        <strain evidence="6">AVDCRST_MAG79</strain>
    </source>
</reference>
<dbReference type="PIRSF" id="PIRSF004848">
    <property type="entry name" value="YBL036c_PLPDEIII"/>
    <property type="match status" value="1"/>
</dbReference>
<feature type="modified residue" description="N6-(pyridoxal phosphate)lysine" evidence="2 3">
    <location>
        <position position="40"/>
    </location>
</feature>
<dbReference type="Gene3D" id="3.20.20.10">
    <property type="entry name" value="Alanine racemase"/>
    <property type="match status" value="1"/>
</dbReference>
<dbReference type="CDD" id="cd00635">
    <property type="entry name" value="PLPDE_III_YBL036c_like"/>
    <property type="match status" value="1"/>
</dbReference>
<dbReference type="NCBIfam" id="TIGR00044">
    <property type="entry name" value="YggS family pyridoxal phosphate-dependent enzyme"/>
    <property type="match status" value="1"/>
</dbReference>
<dbReference type="InterPro" id="IPR029066">
    <property type="entry name" value="PLP-binding_barrel"/>
</dbReference>
<dbReference type="SUPFAM" id="SSF51419">
    <property type="entry name" value="PLP-binding barrel"/>
    <property type="match status" value="1"/>
</dbReference>
<organism evidence="6">
    <name type="scientific">uncultured Thermoleophilia bacterium</name>
    <dbReference type="NCBI Taxonomy" id="1497501"/>
    <lineage>
        <taxon>Bacteria</taxon>
        <taxon>Bacillati</taxon>
        <taxon>Actinomycetota</taxon>
        <taxon>Thermoleophilia</taxon>
        <taxon>environmental samples</taxon>
    </lineage>
</organism>
<accession>A0A6J4TKG0</accession>
<comment type="cofactor">
    <cofactor evidence="3">
        <name>pyridoxal 5'-phosphate</name>
        <dbReference type="ChEBI" id="CHEBI:597326"/>
    </cofactor>
</comment>
<dbReference type="InterPro" id="IPR001608">
    <property type="entry name" value="Ala_racemase_N"/>
</dbReference>
<dbReference type="GO" id="GO:0030170">
    <property type="term" value="F:pyridoxal phosphate binding"/>
    <property type="evidence" value="ECO:0007669"/>
    <property type="project" value="UniProtKB-UniRule"/>
</dbReference>